<feature type="compositionally biased region" description="Basic and acidic residues" evidence="1">
    <location>
        <begin position="43"/>
        <end position="55"/>
    </location>
</feature>
<dbReference type="OrthoDB" id="5392716at2759"/>
<evidence type="ECO:0000256" key="1">
    <source>
        <dbReference type="SAM" id="MobiDB-lite"/>
    </source>
</evidence>
<reference evidence="2 3" key="1">
    <citation type="submission" date="2019-05" db="EMBL/GenBank/DDBJ databases">
        <title>Emergence of the Ug99 lineage of the wheat stem rust pathogen through somatic hybridization.</title>
        <authorList>
            <person name="Li F."/>
            <person name="Upadhyaya N.M."/>
            <person name="Sperschneider J."/>
            <person name="Matny O."/>
            <person name="Nguyen-Phuc H."/>
            <person name="Mago R."/>
            <person name="Raley C."/>
            <person name="Miller M.E."/>
            <person name="Silverstein K.A.T."/>
            <person name="Henningsen E."/>
            <person name="Hirsch C.D."/>
            <person name="Visser B."/>
            <person name="Pretorius Z.A."/>
            <person name="Steffenson B.J."/>
            <person name="Schwessinger B."/>
            <person name="Dodds P.N."/>
            <person name="Figueroa M."/>
        </authorList>
    </citation>
    <scope>NUCLEOTIDE SEQUENCE [LARGE SCALE GENOMIC DNA]</scope>
    <source>
        <strain evidence="2">21-0</strain>
    </source>
</reference>
<feature type="region of interest" description="Disordered" evidence="1">
    <location>
        <begin position="200"/>
        <end position="219"/>
    </location>
</feature>
<accession>A0A5B0P869</accession>
<dbReference type="Proteomes" id="UP000324748">
    <property type="component" value="Unassembled WGS sequence"/>
</dbReference>
<keyword evidence="3" id="KW-1185">Reference proteome</keyword>
<evidence type="ECO:0000313" key="2">
    <source>
        <dbReference type="EMBL" id="KAA1097725.1"/>
    </source>
</evidence>
<comment type="caution">
    <text evidence="2">The sequence shown here is derived from an EMBL/GenBank/DDBJ whole genome shotgun (WGS) entry which is preliminary data.</text>
</comment>
<feature type="compositionally biased region" description="Acidic residues" evidence="1">
    <location>
        <begin position="61"/>
        <end position="144"/>
    </location>
</feature>
<name>A0A5B0P869_PUCGR</name>
<evidence type="ECO:0000313" key="3">
    <source>
        <dbReference type="Proteomes" id="UP000324748"/>
    </source>
</evidence>
<feature type="compositionally biased region" description="Basic and acidic residues" evidence="1">
    <location>
        <begin position="145"/>
        <end position="165"/>
    </location>
</feature>
<feature type="compositionally biased region" description="Polar residues" evidence="1">
    <location>
        <begin position="1"/>
        <end position="11"/>
    </location>
</feature>
<feature type="region of interest" description="Disordered" evidence="1">
    <location>
        <begin position="1"/>
        <end position="175"/>
    </location>
</feature>
<proteinExistence type="predicted"/>
<dbReference type="EMBL" id="VSWC01000066">
    <property type="protein sequence ID" value="KAA1097725.1"/>
    <property type="molecule type" value="Genomic_DNA"/>
</dbReference>
<dbReference type="PANTHER" id="PTHR46177">
    <property type="entry name" value="INTEGRASE CATALYTIC DOMAIN-CONTAINING PROTEIN"/>
    <property type="match status" value="1"/>
</dbReference>
<sequence>MKLSAQTQPTTRRVGPTHLHAEDYLVNYGSSTEDHTASSNSSKDLRDHNSCHEEISNGYNSDEDDSGSDEDDSGSDEDDSGSDEDDSGSDEDDSGSDEDDSGSDEDDSGSDEDDSGSDEDDSGSDEDDSGSDEDDSGSDEDDLGSNDKKTGSDQEYLASDRDDFSPIKNKASSTNANQTSLAIKQVILSLNVHRAKYANHNFGSDEDEDPLTSDFSSFSGSDDNDFSQISDSDCITSSDSTNNLSHNGLKQSLLAKLLAQGHQGPRIIQILKEVHGIQNISLRTLSWLRQMWELQHKDLQNVPPPPLLPQIQASILSSHAKGLNLVEIQARLPHEVQLQVSISTVKRYLRRLGIKSLANDIADGRVTMERVFKAVEHAQRSLLHNNAGYQRMQTILMRQYSIRIPRWILKVWQPDYDMLCPPDLQNLQPQSHLGL</sequence>
<dbReference type="PANTHER" id="PTHR46177:SF1">
    <property type="entry name" value="INTEGRASE CATALYTIC DOMAIN-CONTAINING PROTEIN"/>
    <property type="match status" value="1"/>
</dbReference>
<organism evidence="2 3">
    <name type="scientific">Puccinia graminis f. sp. tritici</name>
    <dbReference type="NCBI Taxonomy" id="56615"/>
    <lineage>
        <taxon>Eukaryota</taxon>
        <taxon>Fungi</taxon>
        <taxon>Dikarya</taxon>
        <taxon>Basidiomycota</taxon>
        <taxon>Pucciniomycotina</taxon>
        <taxon>Pucciniomycetes</taxon>
        <taxon>Pucciniales</taxon>
        <taxon>Pucciniaceae</taxon>
        <taxon>Puccinia</taxon>
    </lineage>
</organism>
<gene>
    <name evidence="2" type="ORF">PGT21_018069</name>
</gene>
<protein>
    <submittedName>
        <fullName evidence="2">Uncharacterized protein</fullName>
    </submittedName>
</protein>
<dbReference type="AlphaFoldDB" id="A0A5B0P869"/>